<evidence type="ECO:0000256" key="2">
    <source>
        <dbReference type="ARBA" id="ARBA00004651"/>
    </source>
</evidence>
<dbReference type="InterPro" id="IPR036641">
    <property type="entry name" value="HPT_dom_sf"/>
</dbReference>
<protein>
    <recommendedName>
        <fullName evidence="15">Virulence sensor protein BvgS</fullName>
        <ecNumber evidence="3">2.7.13.3</ecNumber>
    </recommendedName>
</protein>
<name>A0A6A1R546_9BURK</name>
<feature type="modified residue" description="Phosphohistidine" evidence="16">
    <location>
        <position position="1005"/>
    </location>
</feature>
<evidence type="ECO:0000256" key="19">
    <source>
        <dbReference type="SAM" id="Phobius"/>
    </source>
</evidence>
<evidence type="ECO:0000256" key="11">
    <source>
        <dbReference type="ARBA" id="ARBA00023012"/>
    </source>
</evidence>
<keyword evidence="7" id="KW-0732">Signal</keyword>
<dbReference type="EMBL" id="VZOT01000002">
    <property type="protein sequence ID" value="KAB0587796.1"/>
    <property type="molecule type" value="Genomic_DNA"/>
</dbReference>
<keyword evidence="12" id="KW-0843">Virulence</keyword>
<evidence type="ECO:0000256" key="18">
    <source>
        <dbReference type="SAM" id="Coils"/>
    </source>
</evidence>
<dbReference type="GO" id="GO:0005886">
    <property type="term" value="C:plasma membrane"/>
    <property type="evidence" value="ECO:0007669"/>
    <property type="project" value="UniProtKB-SubCell"/>
</dbReference>
<dbReference type="SUPFAM" id="SSF52172">
    <property type="entry name" value="CheY-like"/>
    <property type="match status" value="1"/>
</dbReference>
<evidence type="ECO:0000259" key="22">
    <source>
        <dbReference type="PROSITE" id="PS50894"/>
    </source>
</evidence>
<dbReference type="SUPFAM" id="SSF55874">
    <property type="entry name" value="ATPase domain of HSP90 chaperone/DNA topoisomerase II/histidine kinase"/>
    <property type="match status" value="1"/>
</dbReference>
<dbReference type="Gene3D" id="1.20.120.160">
    <property type="entry name" value="HPT domain"/>
    <property type="match status" value="1"/>
</dbReference>
<dbReference type="PROSITE" id="PS50894">
    <property type="entry name" value="HPT"/>
    <property type="match status" value="1"/>
</dbReference>
<evidence type="ECO:0000256" key="5">
    <source>
        <dbReference type="ARBA" id="ARBA00022553"/>
    </source>
</evidence>
<dbReference type="Pfam" id="PF02518">
    <property type="entry name" value="HATPase_c"/>
    <property type="match status" value="1"/>
</dbReference>
<dbReference type="Pfam" id="PF01627">
    <property type="entry name" value="Hpt"/>
    <property type="match status" value="1"/>
</dbReference>
<dbReference type="FunFam" id="3.30.565.10:FF:000010">
    <property type="entry name" value="Sensor histidine kinase RcsC"/>
    <property type="match status" value="1"/>
</dbReference>
<evidence type="ECO:0000259" key="21">
    <source>
        <dbReference type="PROSITE" id="PS50110"/>
    </source>
</evidence>
<keyword evidence="10 19" id="KW-1133">Transmembrane helix</keyword>
<evidence type="ECO:0000256" key="13">
    <source>
        <dbReference type="ARBA" id="ARBA00023136"/>
    </source>
</evidence>
<dbReference type="InterPro" id="IPR036890">
    <property type="entry name" value="HATPase_C_sf"/>
</dbReference>
<comment type="catalytic activity">
    <reaction evidence="1">
        <text>ATP + protein L-histidine = ADP + protein N-phospho-L-histidine.</text>
        <dbReference type="EC" id="2.7.13.3"/>
    </reaction>
</comment>
<dbReference type="Pfam" id="PF00072">
    <property type="entry name" value="Response_reg"/>
    <property type="match status" value="1"/>
</dbReference>
<keyword evidence="11" id="KW-0902">Two-component regulatory system</keyword>
<evidence type="ECO:0000256" key="14">
    <source>
        <dbReference type="ARBA" id="ARBA00058004"/>
    </source>
</evidence>
<comment type="caution">
    <text evidence="23">The sequence shown here is derived from an EMBL/GenBank/DDBJ whole genome shotgun (WGS) entry which is preliminary data.</text>
</comment>
<keyword evidence="13 19" id="KW-0472">Membrane</keyword>
<feature type="coiled-coil region" evidence="18">
    <location>
        <begin position="453"/>
        <end position="509"/>
    </location>
</feature>
<dbReference type="PROSITE" id="PS50109">
    <property type="entry name" value="HIS_KIN"/>
    <property type="match status" value="1"/>
</dbReference>
<evidence type="ECO:0000256" key="15">
    <source>
        <dbReference type="ARBA" id="ARBA00070152"/>
    </source>
</evidence>
<accession>A0A6A1R546</accession>
<dbReference type="InterPro" id="IPR001789">
    <property type="entry name" value="Sig_transdc_resp-reg_receiver"/>
</dbReference>
<dbReference type="Pfam" id="PF00512">
    <property type="entry name" value="HisKA"/>
    <property type="match status" value="1"/>
</dbReference>
<evidence type="ECO:0000256" key="9">
    <source>
        <dbReference type="ARBA" id="ARBA00022840"/>
    </source>
</evidence>
<organism evidence="23">
    <name type="scientific">Comamonas kerstersii</name>
    <dbReference type="NCBI Taxonomy" id="225992"/>
    <lineage>
        <taxon>Bacteria</taxon>
        <taxon>Pseudomonadati</taxon>
        <taxon>Pseudomonadota</taxon>
        <taxon>Betaproteobacteria</taxon>
        <taxon>Burkholderiales</taxon>
        <taxon>Comamonadaceae</taxon>
        <taxon>Comamonas</taxon>
    </lineage>
</organism>
<feature type="domain" description="Histidine kinase" evidence="20">
    <location>
        <begin position="480"/>
        <end position="699"/>
    </location>
</feature>
<dbReference type="RefSeq" id="WP_151042916.1">
    <property type="nucleotide sequence ID" value="NZ_VZOT01000002.1"/>
</dbReference>
<dbReference type="EC" id="2.7.13.3" evidence="3"/>
<evidence type="ECO:0000256" key="12">
    <source>
        <dbReference type="ARBA" id="ARBA00023026"/>
    </source>
</evidence>
<dbReference type="Gene3D" id="1.10.287.130">
    <property type="match status" value="1"/>
</dbReference>
<evidence type="ECO:0000313" key="23">
    <source>
        <dbReference type="EMBL" id="KAB0587796.1"/>
    </source>
</evidence>
<reference evidence="23" key="1">
    <citation type="submission" date="2019-09" db="EMBL/GenBank/DDBJ databases">
        <title>Draft genome sequences of 48 bacterial type strains from the CCUG.</title>
        <authorList>
            <person name="Tunovic T."/>
            <person name="Pineiro-Iglesias B."/>
            <person name="Unosson C."/>
            <person name="Inganas E."/>
            <person name="Ohlen M."/>
            <person name="Cardew S."/>
            <person name="Jensie-Markopoulos S."/>
            <person name="Salva-Serra F."/>
            <person name="Jaen-Luchoro D."/>
            <person name="Karlsson R."/>
            <person name="Svensson-Stadler L."/>
            <person name="Chun J."/>
            <person name="Moore E."/>
        </authorList>
    </citation>
    <scope>NUCLEOTIDE SEQUENCE</scope>
    <source>
        <strain evidence="23">CCUG 15333</strain>
    </source>
</reference>
<dbReference type="SUPFAM" id="SSF47226">
    <property type="entry name" value="Histidine-containing phosphotransfer domain, HPT domain"/>
    <property type="match status" value="1"/>
</dbReference>
<dbReference type="SMART" id="SM00388">
    <property type="entry name" value="HisKA"/>
    <property type="match status" value="1"/>
</dbReference>
<keyword evidence="6 19" id="KW-0812">Transmembrane</keyword>
<sequence>MVKILGYVSNARLIFSAQKTVIQAELDAKQASVRRGISHAEMLWANERQASVSSSALPKFGEAKDYIYIKDEPSFFEVFAKADVDNHSVEYFDDYIRFSERLAKIATGDVSATKSPLHSYHYTPDGSYMAFMPPSVENIELVEREKIPQLMQKFSLDLGDLSDLEVRKAWKESRATKWLLPGEGLLLEDQVIRLVQPAFDGDEVFMVYASDLAVDRLKANLQRSDFDGTFFVVSNDGQILLQSTGDKINDAEMAAMAQILKKTKAWQLSGPNLKVNYSRGLFTVSQPLGDTEWFAVYAYTVKTMVQALKGPLSLYGAIALGMLLVLWVAVFVFHYRFFLPAYQNSQRIYESEKLSRSILSMAHVGLGLLSKGSGLVLLENKAMERYTIEGMPLAAYLFGRYQQEIGAQNVELVREINALDEALQPADLLVHMAPCYYQGQAALLSSVLDITERKKAEHALQHARLAAERASQEKSMFLAAVSHEIRTPLNAILGNLELLEREELQLRAQERVQIVSSASRTLLRVIDDTLDLSRVESGMLSLEMQAFDITPEVESVVQTFLPRAEAKDLALYCRIMPGISACEGDPFRLRQILGNLLSNAIKFTQNGHVLVTVDSWVVNGQRLLRLTVQDSGIGMSPEQQAQLFTPFTQASSSIAREFGGSGLGLALCQRIAGLMGGVIRAESTLGQGSTFVLELPLAHGIQHEKLQSSHWSGKRIAIWCDNPQWQAALAPYWSYWGVESISCERALNALSEVDALVLLGNPRTWPFVLEDAAIKAVPAVIDVQESGPTHPLRRDGWVQVSCYSLAGIYESLAVEPVQRLASIDDVQATGMLPHQESAPRLRILVAEDNPANQRLLQEQLDLLVHDVVMAESGGRALELFNTQSFDLVLTDLDMPGMDGYALAKALRAQGALQPIWAFTAHAGESERSMCQASGINEVLLKPLSMKQLAHMLATLTGQAAVADVPEKAVTPEVLEAVRDACEMYMHSMHQGLHAGDMAVLQRGLHAIKGSFAMLRAHALVEQTTALERMVEGQAPTTEIAQALEVLASAVKQVLDGWPKDQAAE</sequence>
<gene>
    <name evidence="23" type="ORF">F7P80_03755</name>
</gene>
<dbReference type="InterPro" id="IPR003661">
    <property type="entry name" value="HisK_dim/P_dom"/>
</dbReference>
<feature type="transmembrane region" description="Helical" evidence="19">
    <location>
        <begin position="312"/>
        <end position="337"/>
    </location>
</feature>
<dbReference type="SUPFAM" id="SSF47384">
    <property type="entry name" value="Homodimeric domain of signal transducing histidine kinase"/>
    <property type="match status" value="1"/>
</dbReference>
<dbReference type="PROSITE" id="PS50110">
    <property type="entry name" value="RESPONSE_REGULATORY"/>
    <property type="match status" value="1"/>
</dbReference>
<proteinExistence type="predicted"/>
<dbReference type="InterPro" id="IPR003594">
    <property type="entry name" value="HATPase_dom"/>
</dbReference>
<dbReference type="PRINTS" id="PR00344">
    <property type="entry name" value="BCTRLSENSOR"/>
</dbReference>
<dbReference type="InterPro" id="IPR011006">
    <property type="entry name" value="CheY-like_superfamily"/>
</dbReference>
<dbReference type="InterPro" id="IPR004358">
    <property type="entry name" value="Sig_transdc_His_kin-like_C"/>
</dbReference>
<comment type="subcellular location">
    <subcellularLocation>
        <location evidence="2">Cell membrane</location>
        <topology evidence="2">Multi-pass membrane protein</topology>
    </subcellularLocation>
</comment>
<dbReference type="CDD" id="cd17546">
    <property type="entry name" value="REC_hyHK_CKI1_RcsC-like"/>
    <property type="match status" value="1"/>
</dbReference>
<dbReference type="GO" id="GO:0000155">
    <property type="term" value="F:phosphorelay sensor kinase activity"/>
    <property type="evidence" value="ECO:0007669"/>
    <property type="project" value="InterPro"/>
</dbReference>
<feature type="domain" description="Response regulatory" evidence="21">
    <location>
        <begin position="842"/>
        <end position="956"/>
    </location>
</feature>
<dbReference type="InterPro" id="IPR008207">
    <property type="entry name" value="Sig_transdc_His_kin_Hpt_dom"/>
</dbReference>
<dbReference type="Gene3D" id="3.30.565.10">
    <property type="entry name" value="Histidine kinase-like ATPase, C-terminal domain"/>
    <property type="match status" value="1"/>
</dbReference>
<keyword evidence="18" id="KW-0175">Coiled coil</keyword>
<evidence type="ECO:0000259" key="20">
    <source>
        <dbReference type="PROSITE" id="PS50109"/>
    </source>
</evidence>
<feature type="domain" description="HPt" evidence="22">
    <location>
        <begin position="966"/>
        <end position="1057"/>
    </location>
</feature>
<evidence type="ECO:0000256" key="16">
    <source>
        <dbReference type="PROSITE-ProRule" id="PRU00110"/>
    </source>
</evidence>
<keyword evidence="4" id="KW-1003">Cell membrane</keyword>
<dbReference type="AlphaFoldDB" id="A0A6A1R546"/>
<dbReference type="CDD" id="cd00082">
    <property type="entry name" value="HisKA"/>
    <property type="match status" value="1"/>
</dbReference>
<dbReference type="PANTHER" id="PTHR45339:SF1">
    <property type="entry name" value="HYBRID SIGNAL TRANSDUCTION HISTIDINE KINASE J"/>
    <property type="match status" value="1"/>
</dbReference>
<dbReference type="SMART" id="SM00448">
    <property type="entry name" value="REC"/>
    <property type="match status" value="1"/>
</dbReference>
<dbReference type="InterPro" id="IPR036097">
    <property type="entry name" value="HisK_dim/P_sf"/>
</dbReference>
<evidence type="ECO:0000256" key="10">
    <source>
        <dbReference type="ARBA" id="ARBA00022989"/>
    </source>
</evidence>
<evidence type="ECO:0000256" key="1">
    <source>
        <dbReference type="ARBA" id="ARBA00000085"/>
    </source>
</evidence>
<dbReference type="Gene3D" id="3.40.50.2300">
    <property type="match status" value="1"/>
</dbReference>
<evidence type="ECO:0000256" key="4">
    <source>
        <dbReference type="ARBA" id="ARBA00022475"/>
    </source>
</evidence>
<feature type="modified residue" description="4-aspartylphosphate" evidence="17">
    <location>
        <position position="891"/>
    </location>
</feature>
<dbReference type="CDD" id="cd16922">
    <property type="entry name" value="HATPase_EvgS-ArcB-TorS-like"/>
    <property type="match status" value="1"/>
</dbReference>
<evidence type="ECO:0000256" key="17">
    <source>
        <dbReference type="PROSITE-ProRule" id="PRU00169"/>
    </source>
</evidence>
<dbReference type="InterPro" id="IPR005467">
    <property type="entry name" value="His_kinase_dom"/>
</dbReference>
<evidence type="ECO:0000256" key="8">
    <source>
        <dbReference type="ARBA" id="ARBA00022741"/>
    </source>
</evidence>
<evidence type="ECO:0000256" key="3">
    <source>
        <dbReference type="ARBA" id="ARBA00012438"/>
    </source>
</evidence>
<dbReference type="PANTHER" id="PTHR45339">
    <property type="entry name" value="HYBRID SIGNAL TRANSDUCTION HISTIDINE KINASE J"/>
    <property type="match status" value="1"/>
</dbReference>
<comment type="function">
    <text evidence="14">Member of the two-component regulatory system BvgS/BvgA. Phosphorylates BvgA via a four-step phosphorelay in response to environmental signals.</text>
</comment>
<keyword evidence="9" id="KW-0067">ATP-binding</keyword>
<keyword evidence="8" id="KW-0547">Nucleotide-binding</keyword>
<dbReference type="SMART" id="SM00387">
    <property type="entry name" value="HATPase_c"/>
    <property type="match status" value="1"/>
</dbReference>
<dbReference type="GO" id="GO:0005524">
    <property type="term" value="F:ATP binding"/>
    <property type="evidence" value="ECO:0007669"/>
    <property type="project" value="UniProtKB-KW"/>
</dbReference>
<keyword evidence="5 17" id="KW-0597">Phosphoprotein</keyword>
<evidence type="ECO:0000256" key="7">
    <source>
        <dbReference type="ARBA" id="ARBA00022729"/>
    </source>
</evidence>
<evidence type="ECO:0000256" key="6">
    <source>
        <dbReference type="ARBA" id="ARBA00022692"/>
    </source>
</evidence>